<dbReference type="InterPro" id="IPR017930">
    <property type="entry name" value="Myb_dom"/>
</dbReference>
<dbReference type="InterPro" id="IPR001005">
    <property type="entry name" value="SANT/Myb"/>
</dbReference>
<sequence>MGRHSCCFKQKLRKGLWSPEEDEKLLNYITRNGHGCWSSVPKLAGQNPSTMFQSMPSTIFPPQTANVNSNNNPSSISSSDIGGVQNWEISKSNGSISSSINILESNVHHHHHHVPSLQDDIKWCEYLDTTPFFLGNSNNVQHQIETSIYSDEVKPEETGFITDEYSSTSWNNNTNNLSQQQQQYYSVFDQPASSSDIYTKDLERFSMAFGQTM</sequence>
<keyword evidence="5" id="KW-0804">Transcription</keyword>
<feature type="domain" description="HTH myb-type" evidence="8">
    <location>
        <begin position="9"/>
        <end position="45"/>
    </location>
</feature>
<evidence type="ECO:0000256" key="2">
    <source>
        <dbReference type="ARBA" id="ARBA00022737"/>
    </source>
</evidence>
<keyword evidence="6" id="KW-0539">Nucleus</keyword>
<dbReference type="PROSITE" id="PS50090">
    <property type="entry name" value="MYB_LIKE"/>
    <property type="match status" value="1"/>
</dbReference>
<dbReference type="PROSITE" id="PS51294">
    <property type="entry name" value="HTH_MYB"/>
    <property type="match status" value="1"/>
</dbReference>
<name>A0AAN9EK63_CROPI</name>
<proteinExistence type="predicted"/>
<dbReference type="InterPro" id="IPR009057">
    <property type="entry name" value="Homeodomain-like_sf"/>
</dbReference>
<evidence type="ECO:0000259" key="8">
    <source>
        <dbReference type="PROSITE" id="PS51294"/>
    </source>
</evidence>
<evidence type="ECO:0000256" key="4">
    <source>
        <dbReference type="ARBA" id="ARBA00023125"/>
    </source>
</evidence>
<organism evidence="9 10">
    <name type="scientific">Crotalaria pallida</name>
    <name type="common">Smooth rattlebox</name>
    <name type="synonym">Crotalaria striata</name>
    <dbReference type="NCBI Taxonomy" id="3830"/>
    <lineage>
        <taxon>Eukaryota</taxon>
        <taxon>Viridiplantae</taxon>
        <taxon>Streptophyta</taxon>
        <taxon>Embryophyta</taxon>
        <taxon>Tracheophyta</taxon>
        <taxon>Spermatophyta</taxon>
        <taxon>Magnoliopsida</taxon>
        <taxon>eudicotyledons</taxon>
        <taxon>Gunneridae</taxon>
        <taxon>Pentapetalae</taxon>
        <taxon>rosids</taxon>
        <taxon>fabids</taxon>
        <taxon>Fabales</taxon>
        <taxon>Fabaceae</taxon>
        <taxon>Papilionoideae</taxon>
        <taxon>50 kb inversion clade</taxon>
        <taxon>genistoids sensu lato</taxon>
        <taxon>core genistoids</taxon>
        <taxon>Crotalarieae</taxon>
        <taxon>Crotalaria</taxon>
    </lineage>
</organism>
<dbReference type="Proteomes" id="UP001372338">
    <property type="component" value="Unassembled WGS sequence"/>
</dbReference>
<accession>A0AAN9EK63</accession>
<reference evidence="9 10" key="1">
    <citation type="submission" date="2024-01" db="EMBL/GenBank/DDBJ databases">
        <title>The genomes of 5 underutilized Papilionoideae crops provide insights into root nodulation and disease resistanc.</title>
        <authorList>
            <person name="Yuan L."/>
        </authorList>
    </citation>
    <scope>NUCLEOTIDE SEQUENCE [LARGE SCALE GENOMIC DNA]</scope>
    <source>
        <strain evidence="9">ZHUSHIDOU_FW_LH</strain>
        <tissue evidence="9">Leaf</tissue>
    </source>
</reference>
<dbReference type="AlphaFoldDB" id="A0AAN9EK63"/>
<evidence type="ECO:0000313" key="9">
    <source>
        <dbReference type="EMBL" id="KAK7259049.1"/>
    </source>
</evidence>
<dbReference type="Gene3D" id="1.10.10.60">
    <property type="entry name" value="Homeodomain-like"/>
    <property type="match status" value="1"/>
</dbReference>
<evidence type="ECO:0000256" key="5">
    <source>
        <dbReference type="ARBA" id="ARBA00023163"/>
    </source>
</evidence>
<dbReference type="GO" id="GO:0005634">
    <property type="term" value="C:nucleus"/>
    <property type="evidence" value="ECO:0007669"/>
    <property type="project" value="UniProtKB-SubCell"/>
</dbReference>
<dbReference type="SUPFAM" id="SSF46689">
    <property type="entry name" value="Homeodomain-like"/>
    <property type="match status" value="1"/>
</dbReference>
<keyword evidence="3" id="KW-0805">Transcription regulation</keyword>
<dbReference type="CDD" id="cd00167">
    <property type="entry name" value="SANT"/>
    <property type="match status" value="1"/>
</dbReference>
<dbReference type="PANTHER" id="PTHR47997">
    <property type="entry name" value="MYB DOMAIN PROTEIN 55"/>
    <property type="match status" value="1"/>
</dbReference>
<dbReference type="EMBL" id="JAYWIO010000005">
    <property type="protein sequence ID" value="KAK7259049.1"/>
    <property type="molecule type" value="Genomic_DNA"/>
</dbReference>
<gene>
    <name evidence="9" type="ORF">RIF29_24643</name>
</gene>
<protein>
    <submittedName>
        <fullName evidence="9">Uncharacterized protein</fullName>
    </submittedName>
</protein>
<evidence type="ECO:0000259" key="7">
    <source>
        <dbReference type="PROSITE" id="PS50090"/>
    </source>
</evidence>
<dbReference type="InterPro" id="IPR051953">
    <property type="entry name" value="Plant_SW-associated_TFs"/>
</dbReference>
<keyword evidence="4" id="KW-0238">DNA-binding</keyword>
<comment type="caution">
    <text evidence="9">The sequence shown here is derived from an EMBL/GenBank/DDBJ whole genome shotgun (WGS) entry which is preliminary data.</text>
</comment>
<comment type="subcellular location">
    <subcellularLocation>
        <location evidence="1">Nucleus</location>
    </subcellularLocation>
</comment>
<dbReference type="PANTHER" id="PTHR47997:SF38">
    <property type="entry name" value="TRANSCRIPTION FACTOR MYB86"/>
    <property type="match status" value="1"/>
</dbReference>
<keyword evidence="2" id="KW-0677">Repeat</keyword>
<evidence type="ECO:0000313" key="10">
    <source>
        <dbReference type="Proteomes" id="UP001372338"/>
    </source>
</evidence>
<dbReference type="Pfam" id="PF00249">
    <property type="entry name" value="Myb_DNA-binding"/>
    <property type="match status" value="1"/>
</dbReference>
<evidence type="ECO:0000256" key="6">
    <source>
        <dbReference type="ARBA" id="ARBA00023242"/>
    </source>
</evidence>
<evidence type="ECO:0000256" key="3">
    <source>
        <dbReference type="ARBA" id="ARBA00023015"/>
    </source>
</evidence>
<feature type="domain" description="Myb-like" evidence="7">
    <location>
        <begin position="9"/>
        <end position="42"/>
    </location>
</feature>
<dbReference type="GO" id="GO:0003677">
    <property type="term" value="F:DNA binding"/>
    <property type="evidence" value="ECO:0007669"/>
    <property type="project" value="UniProtKB-KW"/>
</dbReference>
<evidence type="ECO:0000256" key="1">
    <source>
        <dbReference type="ARBA" id="ARBA00004123"/>
    </source>
</evidence>
<keyword evidence="10" id="KW-1185">Reference proteome</keyword>